<evidence type="ECO:0000256" key="10">
    <source>
        <dbReference type="ARBA" id="ARBA00022630"/>
    </source>
</evidence>
<evidence type="ECO:0000256" key="9">
    <source>
        <dbReference type="ARBA" id="ARBA00022618"/>
    </source>
</evidence>
<evidence type="ECO:0000313" key="22">
    <source>
        <dbReference type="EMBL" id="GIU03039.1"/>
    </source>
</evidence>
<comment type="cofactor">
    <cofactor evidence="1 20">
        <name>FAD</name>
        <dbReference type="ChEBI" id="CHEBI:57692"/>
    </cofactor>
</comment>
<dbReference type="Pfam" id="PF01565">
    <property type="entry name" value="FAD_binding_4"/>
    <property type="match status" value="1"/>
</dbReference>
<feature type="active site" evidence="20">
    <location>
        <position position="334"/>
    </location>
</feature>
<dbReference type="PANTHER" id="PTHR21071">
    <property type="entry name" value="UDP-N-ACETYLENOLPYRUVOYLGLUCOSAMINE REDUCTASE"/>
    <property type="match status" value="1"/>
</dbReference>
<evidence type="ECO:0000256" key="15">
    <source>
        <dbReference type="ARBA" id="ARBA00023002"/>
    </source>
</evidence>
<dbReference type="InterPro" id="IPR016167">
    <property type="entry name" value="FAD-bd_PCMH_sub1"/>
</dbReference>
<dbReference type="Pfam" id="PF02873">
    <property type="entry name" value="MurB_C"/>
    <property type="match status" value="1"/>
</dbReference>
<sequence length="349" mass="38010">MSIRIMDSIITYSLATHNTLGIDVSCEHLIKATDELQLIDTCLDAANKKRPLLAIGGGSNIVLTDSFKGIVVLIATKGINVVEDQDCFHLSVAAGENWHELVQFCLTHNMPGLENLALIPGSVGAAPIQNIGAYGADFSQFCEWVEYLDLTTGERVRLDAEQCLFDYRDSIFKSTLKDKAVILNVGLRLEKEWRPNLSYGPLQQLSATTLTPTMIFDCICATRSSKLPDPAALGNVGSFFKNPIVSSEHFTQLQQEYPAIVGYPVNVDKVKLAAGWLIENAGLKGHAIGGAAIHLKQALVIVNVDKATGADVCTLAREVIQRVNQIYSVYLEVEPRIIGAVGERELNDA</sequence>
<feature type="domain" description="FAD-binding PCMH-type" evidence="21">
    <location>
        <begin position="22"/>
        <end position="192"/>
    </location>
</feature>
<dbReference type="InterPro" id="IPR016169">
    <property type="entry name" value="FAD-bd_PCMH_sub2"/>
</dbReference>
<keyword evidence="15 20" id="KW-0560">Oxidoreductase</keyword>
<dbReference type="Gene3D" id="3.30.43.10">
    <property type="entry name" value="Uridine Diphospho-n-acetylenolpyruvylglucosamine Reductase, domain 2"/>
    <property type="match status" value="1"/>
</dbReference>
<keyword evidence="13 20" id="KW-0133">Cell shape</keyword>
<gene>
    <name evidence="20 22" type="primary">murB</name>
    <name evidence="22" type="ORF">TUM4630_36060</name>
</gene>
<dbReference type="HAMAP" id="MF_00037">
    <property type="entry name" value="MurB"/>
    <property type="match status" value="1"/>
</dbReference>
<evidence type="ECO:0000256" key="6">
    <source>
        <dbReference type="ARBA" id="ARBA00012518"/>
    </source>
</evidence>
<keyword evidence="11 20" id="KW-0274">FAD</keyword>
<comment type="caution">
    <text evidence="22">The sequence shown here is derived from an EMBL/GenBank/DDBJ whole genome shotgun (WGS) entry which is preliminary data.</text>
</comment>
<comment type="similarity">
    <text evidence="5 20">Belongs to the MurB family.</text>
</comment>
<keyword evidence="23" id="KW-1185">Reference proteome</keyword>
<dbReference type="SUPFAM" id="SSF56194">
    <property type="entry name" value="Uridine diphospho-N-Acetylenolpyruvylglucosamine reductase, MurB, C-terminal domain"/>
    <property type="match status" value="1"/>
</dbReference>
<dbReference type="PROSITE" id="PS51387">
    <property type="entry name" value="FAD_PCMH"/>
    <property type="match status" value="1"/>
</dbReference>
<reference evidence="22 23" key="1">
    <citation type="submission" date="2021-05" db="EMBL/GenBank/DDBJ databases">
        <title>Molecular characterization for Shewanella algae harboring chromosomal blaOXA-55-like strains isolated from clinical and environment sample.</title>
        <authorList>
            <person name="Ohama Y."/>
            <person name="Aoki K."/>
            <person name="Harada S."/>
            <person name="Moriya K."/>
            <person name="Ishii Y."/>
            <person name="Tateda K."/>
        </authorList>
    </citation>
    <scope>NUCLEOTIDE SEQUENCE [LARGE SCALE GENOMIC DNA]</scope>
    <source>
        <strain evidence="22 23">LMG 23746</strain>
    </source>
</reference>
<evidence type="ECO:0000256" key="11">
    <source>
        <dbReference type="ARBA" id="ARBA00022827"/>
    </source>
</evidence>
<feature type="active site" description="Proton donor" evidence="20">
    <location>
        <position position="238"/>
    </location>
</feature>
<evidence type="ECO:0000256" key="20">
    <source>
        <dbReference type="HAMAP-Rule" id="MF_00037"/>
    </source>
</evidence>
<evidence type="ECO:0000256" key="5">
    <source>
        <dbReference type="ARBA" id="ARBA00010485"/>
    </source>
</evidence>
<dbReference type="EC" id="1.3.1.98" evidence="6 20"/>
<dbReference type="NCBIfam" id="NF010478">
    <property type="entry name" value="PRK13903.1"/>
    <property type="match status" value="1"/>
</dbReference>
<dbReference type="PANTHER" id="PTHR21071:SF4">
    <property type="entry name" value="UDP-N-ACETYLENOLPYRUVOYLGLUCOSAMINE REDUCTASE"/>
    <property type="match status" value="1"/>
</dbReference>
<proteinExistence type="inferred from homology"/>
<evidence type="ECO:0000256" key="4">
    <source>
        <dbReference type="ARBA" id="ARBA00004752"/>
    </source>
</evidence>
<evidence type="ECO:0000256" key="1">
    <source>
        <dbReference type="ARBA" id="ARBA00001974"/>
    </source>
</evidence>
<keyword evidence="10 20" id="KW-0285">Flavoprotein</keyword>
<dbReference type="NCBIfam" id="TIGR00179">
    <property type="entry name" value="murB"/>
    <property type="match status" value="1"/>
</dbReference>
<evidence type="ECO:0000256" key="12">
    <source>
        <dbReference type="ARBA" id="ARBA00022857"/>
    </source>
</evidence>
<evidence type="ECO:0000256" key="17">
    <source>
        <dbReference type="ARBA" id="ARBA00023316"/>
    </source>
</evidence>
<dbReference type="InterPro" id="IPR006094">
    <property type="entry name" value="Oxid_FAD_bind_N"/>
</dbReference>
<protein>
    <recommendedName>
        <fullName evidence="7 20">UDP-N-acetylenolpyruvoylglucosamine reductase</fullName>
        <ecNumber evidence="6 20">1.3.1.98</ecNumber>
    </recommendedName>
    <alternativeName>
        <fullName evidence="18 20">UDP-N-acetylmuramate dehydrogenase</fullName>
    </alternativeName>
</protein>
<comment type="subcellular location">
    <subcellularLocation>
        <location evidence="3 20">Cytoplasm</location>
    </subcellularLocation>
</comment>
<dbReference type="InterPro" id="IPR011601">
    <property type="entry name" value="MurB_C"/>
</dbReference>
<dbReference type="RefSeq" id="WP_249038189.1">
    <property type="nucleotide sequence ID" value="NZ_BPFB01000091.1"/>
</dbReference>
<evidence type="ECO:0000256" key="14">
    <source>
        <dbReference type="ARBA" id="ARBA00022984"/>
    </source>
</evidence>
<evidence type="ECO:0000259" key="21">
    <source>
        <dbReference type="PROSITE" id="PS51387"/>
    </source>
</evidence>
<keyword evidence="17 20" id="KW-0961">Cell wall biogenesis/degradation</keyword>
<keyword evidence="9 20" id="KW-0132">Cell division</keyword>
<dbReference type="Gene3D" id="3.30.465.10">
    <property type="match status" value="1"/>
</dbReference>
<dbReference type="InterPro" id="IPR036635">
    <property type="entry name" value="MurB_C_sf"/>
</dbReference>
<organism evidence="22 23">
    <name type="scientific">Shewanella algidipiscicola</name>
    <dbReference type="NCBI Taxonomy" id="614070"/>
    <lineage>
        <taxon>Bacteria</taxon>
        <taxon>Pseudomonadati</taxon>
        <taxon>Pseudomonadota</taxon>
        <taxon>Gammaproteobacteria</taxon>
        <taxon>Alteromonadales</taxon>
        <taxon>Shewanellaceae</taxon>
        <taxon>Shewanella</taxon>
    </lineage>
</organism>
<dbReference type="InterPro" id="IPR016166">
    <property type="entry name" value="FAD-bd_PCMH"/>
</dbReference>
<keyword evidence="14 20" id="KW-0573">Peptidoglycan synthesis</keyword>
<keyword evidence="16 20" id="KW-0131">Cell cycle</keyword>
<evidence type="ECO:0000313" key="23">
    <source>
        <dbReference type="Proteomes" id="UP000761574"/>
    </source>
</evidence>
<dbReference type="SUPFAM" id="SSF56176">
    <property type="entry name" value="FAD-binding/transporter-associated domain-like"/>
    <property type="match status" value="1"/>
</dbReference>
<keyword evidence="12 20" id="KW-0521">NADP</keyword>
<evidence type="ECO:0000256" key="19">
    <source>
        <dbReference type="ARBA" id="ARBA00048914"/>
    </source>
</evidence>
<name>A0ABQ4NTH3_9GAMM</name>
<evidence type="ECO:0000256" key="2">
    <source>
        <dbReference type="ARBA" id="ARBA00003921"/>
    </source>
</evidence>
<dbReference type="InterPro" id="IPR036318">
    <property type="entry name" value="FAD-bd_PCMH-like_sf"/>
</dbReference>
<evidence type="ECO:0000256" key="13">
    <source>
        <dbReference type="ARBA" id="ARBA00022960"/>
    </source>
</evidence>
<evidence type="ECO:0000256" key="18">
    <source>
        <dbReference type="ARBA" id="ARBA00031026"/>
    </source>
</evidence>
<accession>A0ABQ4NTH3</accession>
<comment type="pathway">
    <text evidence="4 20">Cell wall biogenesis; peptidoglycan biosynthesis.</text>
</comment>
<evidence type="ECO:0000256" key="3">
    <source>
        <dbReference type="ARBA" id="ARBA00004496"/>
    </source>
</evidence>
<evidence type="ECO:0000256" key="16">
    <source>
        <dbReference type="ARBA" id="ARBA00023306"/>
    </source>
</evidence>
<dbReference type="InterPro" id="IPR003170">
    <property type="entry name" value="MurB"/>
</dbReference>
<dbReference type="Proteomes" id="UP000761574">
    <property type="component" value="Unassembled WGS sequence"/>
</dbReference>
<dbReference type="Gene3D" id="3.90.78.10">
    <property type="entry name" value="UDP-N-acetylenolpyruvoylglucosamine reductase, C-terminal domain"/>
    <property type="match status" value="1"/>
</dbReference>
<comment type="function">
    <text evidence="2 20">Cell wall formation.</text>
</comment>
<comment type="catalytic activity">
    <reaction evidence="19 20">
        <text>UDP-N-acetyl-alpha-D-muramate + NADP(+) = UDP-N-acetyl-3-O-(1-carboxyvinyl)-alpha-D-glucosamine + NADPH + H(+)</text>
        <dbReference type="Rhea" id="RHEA:12248"/>
        <dbReference type="ChEBI" id="CHEBI:15378"/>
        <dbReference type="ChEBI" id="CHEBI:57783"/>
        <dbReference type="ChEBI" id="CHEBI:58349"/>
        <dbReference type="ChEBI" id="CHEBI:68483"/>
        <dbReference type="ChEBI" id="CHEBI:70757"/>
        <dbReference type="EC" id="1.3.1.98"/>
    </reaction>
</comment>
<feature type="active site" evidence="20">
    <location>
        <position position="168"/>
    </location>
</feature>
<dbReference type="NCBIfam" id="NF000755">
    <property type="entry name" value="PRK00046.1"/>
    <property type="match status" value="1"/>
</dbReference>
<keyword evidence="8 20" id="KW-0963">Cytoplasm</keyword>
<evidence type="ECO:0000256" key="8">
    <source>
        <dbReference type="ARBA" id="ARBA00022490"/>
    </source>
</evidence>
<evidence type="ECO:0000256" key="7">
    <source>
        <dbReference type="ARBA" id="ARBA00015188"/>
    </source>
</evidence>
<dbReference type="EMBL" id="BPFB01000091">
    <property type="protein sequence ID" value="GIU03039.1"/>
    <property type="molecule type" value="Genomic_DNA"/>
</dbReference>